<reference evidence="1 2" key="1">
    <citation type="journal article" date="2016" name="PLoS ONE">
        <title>Sequence Assembly of Yarrowia lipolytica Strain W29/CLIB89 Shows Transposable Element Diversity.</title>
        <authorList>
            <person name="Magnan C."/>
            <person name="Yu J."/>
            <person name="Chang I."/>
            <person name="Jahn E."/>
            <person name="Kanomata Y."/>
            <person name="Wu J."/>
            <person name="Zeller M."/>
            <person name="Oakes M."/>
            <person name="Baldi P."/>
            <person name="Sandmeyer S."/>
        </authorList>
    </citation>
    <scope>NUCLEOTIDE SEQUENCE [LARGE SCALE GENOMIC DNA]</scope>
    <source>
        <strain evidence="2">CLIB89(W29)</strain>
    </source>
</reference>
<dbReference type="VEuPathDB" id="FungiDB:YALI1_E27840g"/>
<name>A0A1D8NJQ2_YARLL</name>
<evidence type="ECO:0000313" key="2">
    <source>
        <dbReference type="Proteomes" id="UP000182444"/>
    </source>
</evidence>
<dbReference type="Proteomes" id="UP000182444">
    <property type="component" value="Chromosome 1E"/>
</dbReference>
<accession>A0A1D8NJQ2</accession>
<proteinExistence type="predicted"/>
<evidence type="ECO:0000313" key="1">
    <source>
        <dbReference type="EMBL" id="AOW05855.1"/>
    </source>
</evidence>
<dbReference type="GeneID" id="94583703"/>
<dbReference type="RefSeq" id="XP_068139204.1">
    <property type="nucleotide sequence ID" value="XM_068283103.1"/>
</dbReference>
<sequence length="69" mass="8128">MIYIDANTPIRQYANTPIKTLIRHRQTPPSDTTVRHHHQTLLSDTNVRCHRQMSLSHVIADIRHRDIVH</sequence>
<dbReference type="EMBL" id="CP017557">
    <property type="protein sequence ID" value="AOW05855.1"/>
    <property type="molecule type" value="Genomic_DNA"/>
</dbReference>
<organism evidence="1 2">
    <name type="scientific">Yarrowia lipolytica</name>
    <name type="common">Candida lipolytica</name>
    <dbReference type="NCBI Taxonomy" id="4952"/>
    <lineage>
        <taxon>Eukaryota</taxon>
        <taxon>Fungi</taxon>
        <taxon>Dikarya</taxon>
        <taxon>Ascomycota</taxon>
        <taxon>Saccharomycotina</taxon>
        <taxon>Dipodascomycetes</taxon>
        <taxon>Dipodascales</taxon>
        <taxon>Dipodascales incertae sedis</taxon>
        <taxon>Yarrowia</taxon>
    </lineage>
</organism>
<dbReference type="AlphaFoldDB" id="A0A1D8NJQ2"/>
<gene>
    <name evidence="1" type="ORF">YALI1_E27840g</name>
</gene>
<protein>
    <submittedName>
        <fullName evidence="1">Uncharacterized protein</fullName>
    </submittedName>
</protein>